<evidence type="ECO:0000313" key="2">
    <source>
        <dbReference type="Proteomes" id="UP000244870"/>
    </source>
</evidence>
<protein>
    <submittedName>
        <fullName evidence="1">Uncharacterized protein</fullName>
    </submittedName>
</protein>
<dbReference type="EMBL" id="CP020928">
    <property type="protein sequence ID" value="AWF95102.1"/>
    <property type="molecule type" value="Genomic_DNA"/>
</dbReference>
<gene>
    <name evidence="1" type="ORF">B6254_0692</name>
</gene>
<dbReference type="AlphaFoldDB" id="A0A2S1KQ20"/>
<proteinExistence type="predicted"/>
<evidence type="ECO:0000313" key="1">
    <source>
        <dbReference type="EMBL" id="AWF95102.1"/>
    </source>
</evidence>
<sequence length="86" mass="9685">MEMHSKYRLPAFITVDDMVKAGDEAAILAVNIFGDLEGRTDLSYEQKEKALHLANEMLFQKLVTGKDDPTPMTANEVKNYFNGYPS</sequence>
<reference evidence="1 2" key="1">
    <citation type="submission" date="2017-04" db="EMBL/GenBank/DDBJ databases">
        <title>Weissella cibaria strain m2 complete genome.</title>
        <authorList>
            <person name="Pan Q."/>
            <person name="Tan M."/>
            <person name="Yao F."/>
            <person name="Su S."/>
        </authorList>
    </citation>
    <scope>NUCLEOTIDE SEQUENCE [LARGE SCALE GENOMIC DNA]</scope>
    <source>
        <strain evidence="1 2">M2</strain>
    </source>
</reference>
<organism evidence="1 2">
    <name type="scientific">Weissella cibaria</name>
    <dbReference type="NCBI Taxonomy" id="137591"/>
    <lineage>
        <taxon>Bacteria</taxon>
        <taxon>Bacillati</taxon>
        <taxon>Bacillota</taxon>
        <taxon>Bacilli</taxon>
        <taxon>Lactobacillales</taxon>
        <taxon>Lactobacillaceae</taxon>
        <taxon>Weissella</taxon>
    </lineage>
</organism>
<dbReference type="RefSeq" id="WP_108730116.1">
    <property type="nucleotide sequence ID" value="NZ_CP020928.1"/>
</dbReference>
<dbReference type="Proteomes" id="UP000244870">
    <property type="component" value="Chromosome"/>
</dbReference>
<name>A0A2S1KQ20_9LACO</name>
<accession>A0A2S1KQ20</accession>